<sequence>MTKPILYRKDRTLKESDYDWERSGKKGDSILDLSNRRQAPGDLNDYYSLFLPTGTSTRARHPGSSNIFQNNVGTLVFDTSQRATLSSNLQNDRS</sequence>
<dbReference type="AlphaFoldDB" id="A0A8X6Y1X8"/>
<reference evidence="1" key="1">
    <citation type="submission" date="2020-08" db="EMBL/GenBank/DDBJ databases">
        <title>Multicomponent nature underlies the extraordinary mechanical properties of spider dragline silk.</title>
        <authorList>
            <person name="Kono N."/>
            <person name="Nakamura H."/>
            <person name="Mori M."/>
            <person name="Yoshida Y."/>
            <person name="Ohtoshi R."/>
            <person name="Malay A.D."/>
            <person name="Moran D.A.P."/>
            <person name="Tomita M."/>
            <person name="Numata K."/>
            <person name="Arakawa K."/>
        </authorList>
    </citation>
    <scope>NUCLEOTIDE SEQUENCE</scope>
</reference>
<comment type="caution">
    <text evidence="1">The sequence shown here is derived from an EMBL/GenBank/DDBJ whole genome shotgun (WGS) entry which is preliminary data.</text>
</comment>
<protein>
    <submittedName>
        <fullName evidence="1">Uncharacterized protein</fullName>
    </submittedName>
</protein>
<evidence type="ECO:0000313" key="2">
    <source>
        <dbReference type="Proteomes" id="UP000886998"/>
    </source>
</evidence>
<evidence type="ECO:0000313" key="1">
    <source>
        <dbReference type="EMBL" id="GFY62882.1"/>
    </source>
</evidence>
<dbReference type="EMBL" id="BMAV01014449">
    <property type="protein sequence ID" value="GFY62882.1"/>
    <property type="molecule type" value="Genomic_DNA"/>
</dbReference>
<proteinExistence type="predicted"/>
<organism evidence="1 2">
    <name type="scientific">Trichonephila inaurata madagascariensis</name>
    <dbReference type="NCBI Taxonomy" id="2747483"/>
    <lineage>
        <taxon>Eukaryota</taxon>
        <taxon>Metazoa</taxon>
        <taxon>Ecdysozoa</taxon>
        <taxon>Arthropoda</taxon>
        <taxon>Chelicerata</taxon>
        <taxon>Arachnida</taxon>
        <taxon>Araneae</taxon>
        <taxon>Araneomorphae</taxon>
        <taxon>Entelegynae</taxon>
        <taxon>Araneoidea</taxon>
        <taxon>Nephilidae</taxon>
        <taxon>Trichonephila</taxon>
        <taxon>Trichonephila inaurata</taxon>
    </lineage>
</organism>
<name>A0A8X6Y1X8_9ARAC</name>
<dbReference type="Proteomes" id="UP000886998">
    <property type="component" value="Unassembled WGS sequence"/>
</dbReference>
<gene>
    <name evidence="1" type="ORF">TNIN_249531</name>
</gene>
<keyword evidence="2" id="KW-1185">Reference proteome</keyword>
<accession>A0A8X6Y1X8</accession>